<dbReference type="InterPro" id="IPR026151">
    <property type="entry name" value="Maspardin"/>
</dbReference>
<accession>A0A939K5E6</accession>
<evidence type="ECO:0000256" key="3">
    <source>
        <dbReference type="ARBA" id="ARBA00022490"/>
    </source>
</evidence>
<dbReference type="GO" id="GO:0005737">
    <property type="term" value="C:cytoplasm"/>
    <property type="evidence" value="ECO:0007669"/>
    <property type="project" value="UniProtKB-SubCell"/>
</dbReference>
<evidence type="ECO:0000256" key="2">
    <source>
        <dbReference type="ARBA" id="ARBA00020148"/>
    </source>
</evidence>
<dbReference type="AlphaFoldDB" id="A0A939K5E6"/>
<reference evidence="5" key="1">
    <citation type="submission" date="2021-03" db="EMBL/GenBank/DDBJ databases">
        <title>Fibrella sp. HMF5335 genome sequencing and assembly.</title>
        <authorList>
            <person name="Kang H."/>
            <person name="Kim H."/>
            <person name="Bae S."/>
            <person name="Joh K."/>
        </authorList>
    </citation>
    <scope>NUCLEOTIDE SEQUENCE</scope>
    <source>
        <strain evidence="5">HMF5335</strain>
    </source>
</reference>
<dbReference type="RefSeq" id="WP_207365213.1">
    <property type="nucleotide sequence ID" value="NZ_JAFMYV010000006.1"/>
</dbReference>
<protein>
    <recommendedName>
        <fullName evidence="2">Maspardin</fullName>
    </recommendedName>
</protein>
<feature type="domain" description="AB hydrolase-1" evidence="4">
    <location>
        <begin position="71"/>
        <end position="290"/>
    </location>
</feature>
<dbReference type="PANTHER" id="PTHR15913">
    <property type="entry name" value="ACID CLUSTER PROTEIN 33"/>
    <property type="match status" value="1"/>
</dbReference>
<dbReference type="InterPro" id="IPR029058">
    <property type="entry name" value="AB_hydrolase_fold"/>
</dbReference>
<gene>
    <name evidence="5" type="ORF">J2I47_14035</name>
</gene>
<dbReference type="GO" id="GO:0016787">
    <property type="term" value="F:hydrolase activity"/>
    <property type="evidence" value="ECO:0007669"/>
    <property type="project" value="UniProtKB-KW"/>
</dbReference>
<keyword evidence="5" id="KW-0378">Hydrolase</keyword>
<dbReference type="SUPFAM" id="SSF53474">
    <property type="entry name" value="alpha/beta-Hydrolases"/>
    <property type="match status" value="1"/>
</dbReference>
<dbReference type="Proteomes" id="UP000664034">
    <property type="component" value="Unassembled WGS sequence"/>
</dbReference>
<evidence type="ECO:0000313" key="5">
    <source>
        <dbReference type="EMBL" id="MBO0937673.1"/>
    </source>
</evidence>
<dbReference type="Gene3D" id="3.40.50.1820">
    <property type="entry name" value="alpha/beta hydrolase"/>
    <property type="match status" value="1"/>
</dbReference>
<name>A0A939K5E6_9BACT</name>
<keyword evidence="6" id="KW-1185">Reference proteome</keyword>
<sequence length="303" mass="34375">MRKRLRWFVPVLLVAAVYLYPVPKKDAVDLYKSTDKAPINGLVAFRKLPTRTIQAVGRDWPYLVLGSGPKTILFLHGMTGSYDFWWQQMMAFGGEYRVVSVTYPAVDNLSDLGKGIVAILDKEQISKTTVVGSSLGGYLTQYMVATYPQRIEKAVLGNTFPQNDVYEEQNQGRVTLATWLPEWTVMGALRQNLEQKVLPASENNPLAAAQLLENGYGRMSKAQFLARYYCVIDKFKPIDNQQLSVPLLILESDNDPLILPELRTKLKAQYPMARVYTFHQKGHFPYLNDPVAYNTVLREFLAN</sequence>
<dbReference type="EMBL" id="JAFMYV010000006">
    <property type="protein sequence ID" value="MBO0937673.1"/>
    <property type="molecule type" value="Genomic_DNA"/>
</dbReference>
<proteinExistence type="predicted"/>
<organism evidence="5 6">
    <name type="scientific">Fibrella rubiginis</name>
    <dbReference type="NCBI Taxonomy" id="2817060"/>
    <lineage>
        <taxon>Bacteria</taxon>
        <taxon>Pseudomonadati</taxon>
        <taxon>Bacteroidota</taxon>
        <taxon>Cytophagia</taxon>
        <taxon>Cytophagales</taxon>
        <taxon>Spirosomataceae</taxon>
        <taxon>Fibrella</taxon>
    </lineage>
</organism>
<dbReference type="Pfam" id="PF00561">
    <property type="entry name" value="Abhydrolase_1"/>
    <property type="match status" value="1"/>
</dbReference>
<comment type="subcellular location">
    <subcellularLocation>
        <location evidence="1">Cytoplasm</location>
    </subcellularLocation>
</comment>
<dbReference type="PANTHER" id="PTHR15913:SF0">
    <property type="entry name" value="MASPARDIN"/>
    <property type="match status" value="1"/>
</dbReference>
<dbReference type="InterPro" id="IPR000073">
    <property type="entry name" value="AB_hydrolase_1"/>
</dbReference>
<evidence type="ECO:0000313" key="6">
    <source>
        <dbReference type="Proteomes" id="UP000664034"/>
    </source>
</evidence>
<keyword evidence="3" id="KW-0963">Cytoplasm</keyword>
<comment type="caution">
    <text evidence="5">The sequence shown here is derived from an EMBL/GenBank/DDBJ whole genome shotgun (WGS) entry which is preliminary data.</text>
</comment>
<evidence type="ECO:0000256" key="1">
    <source>
        <dbReference type="ARBA" id="ARBA00004496"/>
    </source>
</evidence>
<evidence type="ECO:0000259" key="4">
    <source>
        <dbReference type="Pfam" id="PF00561"/>
    </source>
</evidence>